<proteinExistence type="predicted"/>
<name>D3PXN4_STANL</name>
<feature type="region of interest" description="Disordered" evidence="1">
    <location>
        <begin position="994"/>
        <end position="1020"/>
    </location>
</feature>
<reference evidence="2 3" key="1">
    <citation type="journal article" date="2009" name="Stand. Genomic Sci.">
        <title>Complete genome sequence of Stackebrandtia nassauensis type strain (LLR-40K-21).</title>
        <authorList>
            <person name="Munk C."/>
            <person name="Lapidus A."/>
            <person name="Copeland A."/>
            <person name="Jando M."/>
            <person name="Mayilraj S."/>
            <person name="Glavina Del Rio T."/>
            <person name="Nolan M."/>
            <person name="Chen F."/>
            <person name="Lucas S."/>
            <person name="Tice H."/>
            <person name="Cheng J.F."/>
            <person name="Han C."/>
            <person name="Detter J.C."/>
            <person name="Bruce D."/>
            <person name="Goodwin L."/>
            <person name="Chain P."/>
            <person name="Pitluck S."/>
            <person name="Goker M."/>
            <person name="Ovchinikova G."/>
            <person name="Pati A."/>
            <person name="Ivanova N."/>
            <person name="Mavromatis K."/>
            <person name="Chen A."/>
            <person name="Palaniappan K."/>
            <person name="Land M."/>
            <person name="Hauser L."/>
            <person name="Chang Y.J."/>
            <person name="Jeffries C.D."/>
            <person name="Bristow J."/>
            <person name="Eisen J.A."/>
            <person name="Markowitz V."/>
            <person name="Hugenholtz P."/>
            <person name="Kyrpides N.C."/>
            <person name="Klenk H.P."/>
        </authorList>
    </citation>
    <scope>NUCLEOTIDE SEQUENCE [LARGE SCALE GENOMIC DNA]</scope>
    <source>
        <strain evidence="3">DSM 44728 / CIP 108903 / NRRL B-16338 / NBRC 102104 / LLR-40K-21</strain>
    </source>
</reference>
<organism evidence="2 3">
    <name type="scientific">Stackebrandtia nassauensis (strain DSM 44728 / CIP 108903 / NRRL B-16338 / NBRC 102104 / LLR-40K-21)</name>
    <dbReference type="NCBI Taxonomy" id="446470"/>
    <lineage>
        <taxon>Bacteria</taxon>
        <taxon>Bacillati</taxon>
        <taxon>Actinomycetota</taxon>
        <taxon>Actinomycetes</taxon>
        <taxon>Glycomycetales</taxon>
        <taxon>Glycomycetaceae</taxon>
        <taxon>Stackebrandtia</taxon>
    </lineage>
</organism>
<evidence type="ECO:0000256" key="1">
    <source>
        <dbReference type="SAM" id="MobiDB-lite"/>
    </source>
</evidence>
<dbReference type="SUPFAM" id="SSF81901">
    <property type="entry name" value="HCP-like"/>
    <property type="match status" value="2"/>
</dbReference>
<dbReference type="InterPro" id="IPR050767">
    <property type="entry name" value="Sel1_AlgK"/>
</dbReference>
<dbReference type="PANTHER" id="PTHR11102:SF160">
    <property type="entry name" value="ERAD-ASSOCIATED E3 UBIQUITIN-PROTEIN LIGASE COMPONENT HRD3"/>
    <property type="match status" value="1"/>
</dbReference>
<dbReference type="InterPro" id="IPR011990">
    <property type="entry name" value="TPR-like_helical_dom_sf"/>
</dbReference>
<feature type="compositionally biased region" description="Low complexity" evidence="1">
    <location>
        <begin position="1002"/>
        <end position="1013"/>
    </location>
</feature>
<dbReference type="AlphaFoldDB" id="D3PXN4"/>
<dbReference type="STRING" id="446470.Snas_3707"/>
<protein>
    <recommendedName>
        <fullName evidence="4">Sel1 domain protein repeat-containing protein</fullName>
    </recommendedName>
</protein>
<dbReference type="eggNOG" id="COG0790">
    <property type="taxonomic scope" value="Bacteria"/>
</dbReference>
<accession>D3PXN4</accession>
<dbReference type="KEGG" id="sna:Snas_3707"/>
<dbReference type="Gene3D" id="1.25.40.10">
    <property type="entry name" value="Tetratricopeptide repeat domain"/>
    <property type="match status" value="3"/>
</dbReference>
<dbReference type="InterPro" id="IPR027417">
    <property type="entry name" value="P-loop_NTPase"/>
</dbReference>
<keyword evidence="3" id="KW-1185">Reference proteome</keyword>
<dbReference type="PANTHER" id="PTHR11102">
    <property type="entry name" value="SEL-1-LIKE PROTEIN"/>
    <property type="match status" value="1"/>
</dbReference>
<dbReference type="Proteomes" id="UP000000844">
    <property type="component" value="Chromosome"/>
</dbReference>
<sequence>MVDVVGAVLGWLVSEAGRAGLSILGKSTRTILAQTCEAAFREAATELVPEAEATWLADALAEVAQTRQLTIDTAVEDLGFRAAIDNWVTTLAEPNPVTDDASILERLDLDGERVSDVLCAALDRQLAAAYLTYAGSKPELVNLIDVVWRRNDAARLTEQNRTLEALRHEVAELASAPVDGFTIDMPLVRDTEPLALGVHRAITSDFEEPPSPRPLYVMRSADHRLRRLISGVDSRRMCLLVGESSTGKTRGAWEAIRDRVPEWTLVRPDSARDLNRLTEANAVPPESVVWLDEAQDFLSGPDAAESAQSLLRLLNEGPQPLLLIATIWPTYLPDPHADDRGSRLVRQLLNDHCEQIDWPDSFASVVVESDEVSDLIARDPRLRTAFATAGESAKVTQVLSGGTQAVRQYRDGDSDAANMVRAAVLMRKLGHHGPLPMSLLRAGFAALVDAADTDERADAALASACRPIHGVAALTEVVEDGQFRYRVHDYVYQQLPPNGVFFSVPAGLWDALMAHTDDVDTRASIASAAKVRHLLEIAYQLARPAAERGHRQATSIVAEILLGQDLQKTARQVLRSSAAAGNQDAMWKLANLLQSINETASRHWLARAARAGHKRAMLAYSTMLASEGHTEHAMWFQRKVAESDPHHAFVLGNQLLGDTSLGLRVPGMVSYAPTDDENVTEGIDWIRVAAEAGHKLARRDLGDVLRWAGRNEEASEWERREAPRIAHDIADWYTRTGRPEEAEQLLARASRAGVTFYQWDLGPLIESLGDDPDGEDILTELADKGSVDAAEALANRLSRQGRDTEAEQVLRAAAEDSVHGLEALGTWLRHQGRGGEVEADLRRQMHHSPHAASALIDLLHADDRAADLEAAVLTQAELWPRATWTMKSRLEEWGLEHLVEVALRRSAATGDPEAAMTLSDWLAKDGRPEESDGWLRQAAEKDHWPSPREYGVRLIHTGDAPAGERWLRRAVLSGDDRALRLLADVVPDPSTLATWGLRPDGTTATPWRPTTETESTDATA</sequence>
<dbReference type="SUPFAM" id="SSF52540">
    <property type="entry name" value="P-loop containing nucleoside triphosphate hydrolases"/>
    <property type="match status" value="1"/>
</dbReference>
<gene>
    <name evidence="2" type="ordered locus">Snas_3707</name>
</gene>
<dbReference type="EMBL" id="CP001778">
    <property type="protein sequence ID" value="ADD43364.1"/>
    <property type="molecule type" value="Genomic_DNA"/>
</dbReference>
<dbReference type="OrthoDB" id="3964962at2"/>
<evidence type="ECO:0008006" key="4">
    <source>
        <dbReference type="Google" id="ProtNLM"/>
    </source>
</evidence>
<evidence type="ECO:0000313" key="3">
    <source>
        <dbReference type="Proteomes" id="UP000000844"/>
    </source>
</evidence>
<evidence type="ECO:0000313" key="2">
    <source>
        <dbReference type="EMBL" id="ADD43364.1"/>
    </source>
</evidence>
<dbReference type="HOGENOM" id="CLU_012157_0_0_11"/>
<dbReference type="RefSeq" id="WP_013018935.1">
    <property type="nucleotide sequence ID" value="NC_013947.1"/>
</dbReference>